<organism evidence="1 2">
    <name type="scientific">Arctia plantaginis</name>
    <name type="common">Wood tiger moth</name>
    <name type="synonym">Phalaena plantaginis</name>
    <dbReference type="NCBI Taxonomy" id="874455"/>
    <lineage>
        <taxon>Eukaryota</taxon>
        <taxon>Metazoa</taxon>
        <taxon>Ecdysozoa</taxon>
        <taxon>Arthropoda</taxon>
        <taxon>Hexapoda</taxon>
        <taxon>Insecta</taxon>
        <taxon>Pterygota</taxon>
        <taxon>Neoptera</taxon>
        <taxon>Endopterygota</taxon>
        <taxon>Lepidoptera</taxon>
        <taxon>Glossata</taxon>
        <taxon>Ditrysia</taxon>
        <taxon>Noctuoidea</taxon>
        <taxon>Erebidae</taxon>
        <taxon>Arctiinae</taxon>
        <taxon>Arctia</taxon>
    </lineage>
</organism>
<accession>A0A8S1A6J5</accession>
<proteinExistence type="predicted"/>
<keyword evidence="2" id="KW-1185">Reference proteome</keyword>
<dbReference type="EMBL" id="CADEBC010000503">
    <property type="protein sequence ID" value="CAB3239939.1"/>
    <property type="molecule type" value="Genomic_DNA"/>
</dbReference>
<evidence type="ECO:0000313" key="1">
    <source>
        <dbReference type="EMBL" id="CAB3239939.1"/>
    </source>
</evidence>
<evidence type="ECO:0000313" key="2">
    <source>
        <dbReference type="Proteomes" id="UP000494106"/>
    </source>
</evidence>
<name>A0A8S1A6J5_ARCPL</name>
<dbReference type="AlphaFoldDB" id="A0A8S1A6J5"/>
<sequence>MSRSFQACLDLLRNAIATTWSLVEFGTVASLEATDAIIMLGSSGHSLDSQLCLGGPKTAETSRGLLGRPLICRGFRQLPRYTEASLGMYYAVEDFRVIDDTHSSLTQMDRHPQVQSGLY</sequence>
<dbReference type="Proteomes" id="UP000494106">
    <property type="component" value="Unassembled WGS sequence"/>
</dbReference>
<protein>
    <submittedName>
        <fullName evidence="1">Uncharacterized protein</fullName>
    </submittedName>
</protein>
<gene>
    <name evidence="1" type="ORF">APLA_LOCUS8113</name>
</gene>
<comment type="caution">
    <text evidence="1">The sequence shown here is derived from an EMBL/GenBank/DDBJ whole genome shotgun (WGS) entry which is preliminary data.</text>
</comment>
<reference evidence="1 2" key="1">
    <citation type="submission" date="2020-04" db="EMBL/GenBank/DDBJ databases">
        <authorList>
            <person name="Wallbank WR R."/>
            <person name="Pardo Diaz C."/>
            <person name="Kozak K."/>
            <person name="Martin S."/>
            <person name="Jiggins C."/>
            <person name="Moest M."/>
            <person name="Warren A I."/>
            <person name="Byers J.R.P. K."/>
            <person name="Montejo-Kovacevich G."/>
            <person name="Yen C E."/>
        </authorList>
    </citation>
    <scope>NUCLEOTIDE SEQUENCE [LARGE SCALE GENOMIC DNA]</scope>
</reference>